<reference evidence="2" key="1">
    <citation type="submission" date="2023-06" db="EMBL/GenBank/DDBJ databases">
        <authorList>
            <person name="Kurt Z."/>
        </authorList>
    </citation>
    <scope>NUCLEOTIDE SEQUENCE</scope>
</reference>
<keyword evidence="1" id="KW-1133">Transmembrane helix</keyword>
<gene>
    <name evidence="2" type="ORF">HINF_LOCUS27354</name>
    <name evidence="3" type="ORF">HINF_LOCUS45437</name>
</gene>
<accession>A0AA86PRC9</accession>
<dbReference type="EMBL" id="CATOUU010000667">
    <property type="protein sequence ID" value="CAI9939709.1"/>
    <property type="molecule type" value="Genomic_DNA"/>
</dbReference>
<reference evidence="3 4" key="2">
    <citation type="submission" date="2024-07" db="EMBL/GenBank/DDBJ databases">
        <authorList>
            <person name="Akdeniz Z."/>
        </authorList>
    </citation>
    <scope>NUCLEOTIDE SEQUENCE [LARGE SCALE GENOMIC DNA]</scope>
</reference>
<proteinExistence type="predicted"/>
<feature type="transmembrane region" description="Helical" evidence="1">
    <location>
        <begin position="132"/>
        <end position="155"/>
    </location>
</feature>
<evidence type="ECO:0000313" key="4">
    <source>
        <dbReference type="Proteomes" id="UP001642409"/>
    </source>
</evidence>
<keyword evidence="1" id="KW-0812">Transmembrane</keyword>
<protein>
    <submittedName>
        <fullName evidence="2">Cysteine-rich membrane protein 2</fullName>
    </submittedName>
    <submittedName>
        <fullName evidence="3">Cysteine-rich_membrane protein 2</fullName>
    </submittedName>
</protein>
<dbReference type="AlphaFoldDB" id="A0AA86PRC9"/>
<evidence type="ECO:0000313" key="3">
    <source>
        <dbReference type="EMBL" id="CAL6053581.1"/>
    </source>
</evidence>
<name>A0AA86PRC9_9EUKA</name>
<evidence type="ECO:0000313" key="2">
    <source>
        <dbReference type="EMBL" id="CAI9939709.1"/>
    </source>
</evidence>
<dbReference type="Proteomes" id="UP001642409">
    <property type="component" value="Unassembled WGS sequence"/>
</dbReference>
<evidence type="ECO:0000256" key="1">
    <source>
        <dbReference type="SAM" id="Phobius"/>
    </source>
</evidence>
<keyword evidence="4" id="KW-1185">Reference proteome</keyword>
<keyword evidence="1" id="KW-0472">Membrane</keyword>
<organism evidence="2">
    <name type="scientific">Hexamita inflata</name>
    <dbReference type="NCBI Taxonomy" id="28002"/>
    <lineage>
        <taxon>Eukaryota</taxon>
        <taxon>Metamonada</taxon>
        <taxon>Diplomonadida</taxon>
        <taxon>Hexamitidae</taxon>
        <taxon>Hexamitinae</taxon>
        <taxon>Hexamita</taxon>
    </lineage>
</organism>
<dbReference type="EMBL" id="CAXDID020000197">
    <property type="protein sequence ID" value="CAL6053581.1"/>
    <property type="molecule type" value="Genomic_DNA"/>
</dbReference>
<sequence length="159" mass="17162">MSEMLAPLSPMQSCVIDIHSPDIAASALNSSELEPKQSNKNQPVHPQMVLSGNFANFPAYKMDSSLPLVISMNERPELKFSEVFTQCKAPQFERCQQCCGLFNVFGPGCGIWGGTLCGCYGRKRAECLEVGLAGLAMSASAILVYGWAVACIVGCKMMK</sequence>
<comment type="caution">
    <text evidence="2">The sequence shown here is derived from an EMBL/GenBank/DDBJ whole genome shotgun (WGS) entry which is preliminary data.</text>
</comment>